<dbReference type="Gene3D" id="3.40.50.2300">
    <property type="match status" value="1"/>
</dbReference>
<dbReference type="InterPro" id="IPR000700">
    <property type="entry name" value="PAS-assoc_C"/>
</dbReference>
<dbReference type="InterPro" id="IPR000160">
    <property type="entry name" value="GGDEF_dom"/>
</dbReference>
<feature type="domain" description="PAS" evidence="4">
    <location>
        <begin position="853"/>
        <end position="890"/>
    </location>
</feature>
<dbReference type="Gene3D" id="3.30.70.270">
    <property type="match status" value="1"/>
</dbReference>
<feature type="domain" description="Response regulatory" evidence="3">
    <location>
        <begin position="691"/>
        <end position="806"/>
    </location>
</feature>
<dbReference type="PROSITE" id="PS50110">
    <property type="entry name" value="RESPONSE_REGULATORY"/>
    <property type="match status" value="1"/>
</dbReference>
<dbReference type="SMART" id="SM00052">
    <property type="entry name" value="EAL"/>
    <property type="match status" value="1"/>
</dbReference>
<dbReference type="InterPro" id="IPR029787">
    <property type="entry name" value="Nucleotide_cyclase"/>
</dbReference>
<evidence type="ECO:0000313" key="9">
    <source>
        <dbReference type="Proteomes" id="UP000199119"/>
    </source>
</evidence>
<evidence type="ECO:0000256" key="1">
    <source>
        <dbReference type="PROSITE-ProRule" id="PRU00169"/>
    </source>
</evidence>
<gene>
    <name evidence="8" type="ORF">SAMN04489711_101335</name>
</gene>
<dbReference type="InterPro" id="IPR013767">
    <property type="entry name" value="PAS_fold"/>
</dbReference>
<proteinExistence type="predicted"/>
<evidence type="ECO:0000259" key="4">
    <source>
        <dbReference type="PROSITE" id="PS50112"/>
    </source>
</evidence>
<dbReference type="InterPro" id="IPR001633">
    <property type="entry name" value="EAL_dom"/>
</dbReference>
<keyword evidence="9" id="KW-1185">Reference proteome</keyword>
<dbReference type="Pfam" id="PF00989">
    <property type="entry name" value="PAS"/>
    <property type="match status" value="1"/>
</dbReference>
<dbReference type="AlphaFoldDB" id="A0A1I1ZWX8"/>
<dbReference type="Gene3D" id="3.20.20.450">
    <property type="entry name" value="EAL domain"/>
    <property type="match status" value="1"/>
</dbReference>
<dbReference type="Pfam" id="PF13188">
    <property type="entry name" value="PAS_8"/>
    <property type="match status" value="1"/>
</dbReference>
<dbReference type="InterPro" id="IPR035919">
    <property type="entry name" value="EAL_sf"/>
</dbReference>
<dbReference type="InterPro" id="IPR035965">
    <property type="entry name" value="PAS-like_dom_sf"/>
</dbReference>
<dbReference type="GO" id="GO:0006355">
    <property type="term" value="P:regulation of DNA-templated transcription"/>
    <property type="evidence" value="ECO:0007669"/>
    <property type="project" value="InterPro"/>
</dbReference>
<dbReference type="GO" id="GO:0000160">
    <property type="term" value="P:phosphorelay signal transduction system"/>
    <property type="evidence" value="ECO:0007669"/>
    <property type="project" value="InterPro"/>
</dbReference>
<dbReference type="SUPFAM" id="SSF52172">
    <property type="entry name" value="CheY-like"/>
    <property type="match status" value="1"/>
</dbReference>
<dbReference type="SMART" id="SM00267">
    <property type="entry name" value="GGDEF"/>
    <property type="match status" value="1"/>
</dbReference>
<dbReference type="PROSITE" id="PS50883">
    <property type="entry name" value="EAL"/>
    <property type="match status" value="1"/>
</dbReference>
<dbReference type="NCBIfam" id="TIGR00254">
    <property type="entry name" value="GGDEF"/>
    <property type="match status" value="1"/>
</dbReference>
<accession>A0A1I1ZWX8</accession>
<protein>
    <submittedName>
        <fullName evidence="8">Diguanylate cyclase (GGDEF) domain-containing protein</fullName>
    </submittedName>
</protein>
<dbReference type="CDD" id="cd01949">
    <property type="entry name" value="GGDEF"/>
    <property type="match status" value="1"/>
</dbReference>
<keyword evidence="1" id="KW-0597">Phosphoprotein</keyword>
<dbReference type="Gene3D" id="3.30.450.20">
    <property type="entry name" value="PAS domain"/>
    <property type="match status" value="1"/>
</dbReference>
<dbReference type="InterPro" id="IPR043128">
    <property type="entry name" value="Rev_trsase/Diguanyl_cyclase"/>
</dbReference>
<dbReference type="SMART" id="SM00448">
    <property type="entry name" value="REC"/>
    <property type="match status" value="1"/>
</dbReference>
<dbReference type="EMBL" id="FONX01000001">
    <property type="protein sequence ID" value="SFE35153.1"/>
    <property type="molecule type" value="Genomic_DNA"/>
</dbReference>
<dbReference type="SUPFAM" id="SSF55073">
    <property type="entry name" value="Nucleotide cyclase"/>
    <property type="match status" value="1"/>
</dbReference>
<dbReference type="STRING" id="1177982.SAMN04489711_101335"/>
<evidence type="ECO:0000256" key="2">
    <source>
        <dbReference type="SAM" id="MobiDB-lite"/>
    </source>
</evidence>
<dbReference type="PANTHER" id="PTHR44757">
    <property type="entry name" value="DIGUANYLATE CYCLASE DGCP"/>
    <property type="match status" value="1"/>
</dbReference>
<dbReference type="CDD" id="cd01948">
    <property type="entry name" value="EAL"/>
    <property type="match status" value="1"/>
</dbReference>
<name>A0A1I1ZWX8_9BURK</name>
<evidence type="ECO:0000259" key="5">
    <source>
        <dbReference type="PROSITE" id="PS50113"/>
    </source>
</evidence>
<dbReference type="InterPro" id="IPR001789">
    <property type="entry name" value="Sig_transdc_resp-reg_receiver"/>
</dbReference>
<reference evidence="9" key="1">
    <citation type="submission" date="2016-10" db="EMBL/GenBank/DDBJ databases">
        <authorList>
            <person name="Varghese N."/>
            <person name="Submissions S."/>
        </authorList>
    </citation>
    <scope>NUCLEOTIDE SEQUENCE [LARGE SCALE GENOMIC DNA]</scope>
    <source>
        <strain evidence="9">DSM 27981</strain>
    </source>
</reference>
<feature type="domain" description="PAC" evidence="5">
    <location>
        <begin position="197"/>
        <end position="248"/>
    </location>
</feature>
<feature type="domain" description="EAL" evidence="6">
    <location>
        <begin position="423"/>
        <end position="677"/>
    </location>
</feature>
<dbReference type="SUPFAM" id="SSF141868">
    <property type="entry name" value="EAL domain-like"/>
    <property type="match status" value="1"/>
</dbReference>
<dbReference type="PROSITE" id="PS50112">
    <property type="entry name" value="PAS"/>
    <property type="match status" value="1"/>
</dbReference>
<feature type="compositionally biased region" description="Low complexity" evidence="2">
    <location>
        <begin position="965"/>
        <end position="988"/>
    </location>
</feature>
<dbReference type="CDD" id="cd17569">
    <property type="entry name" value="REC_HupR-like"/>
    <property type="match status" value="1"/>
</dbReference>
<evidence type="ECO:0000259" key="3">
    <source>
        <dbReference type="PROSITE" id="PS50110"/>
    </source>
</evidence>
<evidence type="ECO:0000259" key="6">
    <source>
        <dbReference type="PROSITE" id="PS50883"/>
    </source>
</evidence>
<dbReference type="PROSITE" id="PS50113">
    <property type="entry name" value="PAC"/>
    <property type="match status" value="1"/>
</dbReference>
<feature type="modified residue" description="4-aspartylphosphate" evidence="1">
    <location>
        <position position="740"/>
    </location>
</feature>
<sequence>MLSPAEVDILKRQIFDATPMGLCLMVGGAPQLINARFAELLGAGADDAERPASWLQQQWPALWPQLQGIGRSQRHVSSTDSGGAVFNGRAYSRQLPALGERAELITLVDDPQRAQIAFSSQWRARMLEQTETMGRSGSAELDLDGGKAVLSKGLHALLGQPFHPDARPSWRLLRWLPAKERGYAASIWRGALPDEPFEFQHRLVRADGTRLEVLQRGMVETDPSGRRHGYLIIQDITAQREAEQRIQELANHDEVTGLANRTQLLDRIDAAVHSAKWDPQPFLLLSIQIDQVEQLKQAMGYGAGDAMAMAVAARLCSLAGPGDAVARLDGGEFAILLSPDNSQPDPQGFRQAREVVQALSKAERLGSVEIVPGARVGVARFPEDAGDAGGLLEAAQTARMGIDASGEQVAVYTPATRTMALRRLAIESGLRHAVERNELTLSYQLQADLTTGDIAGMQLVLRWHSQELGEVPNSEFTPVAMQTGLIVMLGDWKRDAACRQLRAWEQAGVRVPRLSLRVSLLELQQPDVVDKLRRSLSSNGLAPQALSVEISEQALINASPALLRTLTQLRGLGLEISLGDFGAGFTNLGLLRSLPVDVIKVHRSCVPDVTAATGDVSLTRAIINMAHSLQMKVLADGVETTGQLTLLIANGCDRMQGPVLAEPVDAQGLAQMLAGKVRLPENLLTRRRERTLLLVDDEPNIVSALRRLFRREGYRIATAGSGAEGLQRMAEYEVDVVLSDQRMPGMTGVEFLRRAKELYPDTVRMVLSGYTELQSITDAVNEGAIYRFLTKPWDDERLLVHVQEAFAHKEMADENKRLASEVITASEALAAANERLERVLGSQQQQIDQESARADAVRDMVEQLPVPLLGIDPDGTIVLANQEAQRTLGLATPLLGEAAAAVLQQDIPLPDAGLPAGLPDAKAPPLHWQGAHWSMKVRALGDAAPRGLLVVLTQRHRPPHRAEGPASAAPALPAAAPPASANPAAERG</sequence>
<organism evidence="8 9">
    <name type="scientific">Paracidovorax wautersii</name>
    <dbReference type="NCBI Taxonomy" id="1177982"/>
    <lineage>
        <taxon>Bacteria</taxon>
        <taxon>Pseudomonadati</taxon>
        <taxon>Pseudomonadota</taxon>
        <taxon>Betaproteobacteria</taxon>
        <taxon>Burkholderiales</taxon>
        <taxon>Comamonadaceae</taxon>
        <taxon>Paracidovorax</taxon>
    </lineage>
</organism>
<evidence type="ECO:0000259" key="7">
    <source>
        <dbReference type="PROSITE" id="PS50887"/>
    </source>
</evidence>
<feature type="region of interest" description="Disordered" evidence="2">
    <location>
        <begin position="956"/>
        <end position="988"/>
    </location>
</feature>
<dbReference type="Pfam" id="PF00563">
    <property type="entry name" value="EAL"/>
    <property type="match status" value="1"/>
</dbReference>
<dbReference type="Pfam" id="PF00990">
    <property type="entry name" value="GGDEF"/>
    <property type="match status" value="1"/>
</dbReference>
<dbReference type="PANTHER" id="PTHR44757:SF2">
    <property type="entry name" value="BIOFILM ARCHITECTURE MAINTENANCE PROTEIN MBAA"/>
    <property type="match status" value="1"/>
</dbReference>
<feature type="domain" description="GGDEF" evidence="7">
    <location>
        <begin position="280"/>
        <end position="415"/>
    </location>
</feature>
<evidence type="ECO:0000313" key="8">
    <source>
        <dbReference type="EMBL" id="SFE35153.1"/>
    </source>
</evidence>
<dbReference type="Pfam" id="PF00072">
    <property type="entry name" value="Response_reg"/>
    <property type="match status" value="1"/>
</dbReference>
<dbReference type="InterPro" id="IPR052155">
    <property type="entry name" value="Biofilm_reg_signaling"/>
</dbReference>
<dbReference type="InterPro" id="IPR011006">
    <property type="entry name" value="CheY-like_superfamily"/>
</dbReference>
<dbReference type="PROSITE" id="PS50887">
    <property type="entry name" value="GGDEF"/>
    <property type="match status" value="1"/>
</dbReference>
<dbReference type="Proteomes" id="UP000199119">
    <property type="component" value="Unassembled WGS sequence"/>
</dbReference>
<dbReference type="InterPro" id="IPR000014">
    <property type="entry name" value="PAS"/>
</dbReference>
<dbReference type="SUPFAM" id="SSF55785">
    <property type="entry name" value="PYP-like sensor domain (PAS domain)"/>
    <property type="match status" value="2"/>
</dbReference>